<reference evidence="1 2" key="1">
    <citation type="journal article" date="2018" name="Nat. Genet.">
        <title>Extensive intraspecific gene order and gene structural variations between Mo17 and other maize genomes.</title>
        <authorList>
            <person name="Sun S."/>
            <person name="Zhou Y."/>
            <person name="Chen J."/>
            <person name="Shi J."/>
            <person name="Zhao H."/>
            <person name="Zhao H."/>
            <person name="Song W."/>
            <person name="Zhang M."/>
            <person name="Cui Y."/>
            <person name="Dong X."/>
            <person name="Liu H."/>
            <person name="Ma X."/>
            <person name="Jiao Y."/>
            <person name="Wang B."/>
            <person name="Wei X."/>
            <person name="Stein J.C."/>
            <person name="Glaubitz J.C."/>
            <person name="Lu F."/>
            <person name="Yu G."/>
            <person name="Liang C."/>
            <person name="Fengler K."/>
            <person name="Li B."/>
            <person name="Rafalski A."/>
            <person name="Schnable P.S."/>
            <person name="Ware D.H."/>
            <person name="Buckler E.S."/>
            <person name="Lai J."/>
        </authorList>
    </citation>
    <scope>NUCLEOTIDE SEQUENCE [LARGE SCALE GENOMIC DNA]</scope>
    <source>
        <strain evidence="2">cv. Missouri 17</strain>
        <tissue evidence="1">Seedling</tissue>
    </source>
</reference>
<dbReference type="PANTHER" id="PTHR35101">
    <property type="entry name" value="OS02G0162600 PROTEIN"/>
    <property type="match status" value="1"/>
</dbReference>
<name>A0A3L6F8W4_MAIZE</name>
<proteinExistence type="predicted"/>
<dbReference type="Proteomes" id="UP000251960">
    <property type="component" value="Chromosome 4"/>
</dbReference>
<organism evidence="1 2">
    <name type="scientific">Zea mays</name>
    <name type="common">Maize</name>
    <dbReference type="NCBI Taxonomy" id="4577"/>
    <lineage>
        <taxon>Eukaryota</taxon>
        <taxon>Viridiplantae</taxon>
        <taxon>Streptophyta</taxon>
        <taxon>Embryophyta</taxon>
        <taxon>Tracheophyta</taxon>
        <taxon>Spermatophyta</taxon>
        <taxon>Magnoliopsida</taxon>
        <taxon>Liliopsida</taxon>
        <taxon>Poales</taxon>
        <taxon>Poaceae</taxon>
        <taxon>PACMAD clade</taxon>
        <taxon>Panicoideae</taxon>
        <taxon>Andropogonodae</taxon>
        <taxon>Andropogoneae</taxon>
        <taxon>Tripsacinae</taxon>
        <taxon>Zea</taxon>
    </lineage>
</organism>
<accession>A0A3L6F8W4</accession>
<evidence type="ECO:0000313" key="1">
    <source>
        <dbReference type="EMBL" id="PWZ29595.1"/>
    </source>
</evidence>
<dbReference type="AlphaFoldDB" id="A0A3L6F8W4"/>
<comment type="caution">
    <text evidence="1">The sequence shown here is derived from an EMBL/GenBank/DDBJ whole genome shotgun (WGS) entry which is preliminary data.</text>
</comment>
<sequence>MAKAQAQVAARFMMEAPPPQVVSVMRRRKAPRSLSTIAEDDREMLALCGSPSDHGHAQAQVAARFMTEVAPPQVVSVMRRRKAPRSLDTIAEDDREQQLACGSPSDHGLATAWSSLQRIPTPPQPPRERAGGSVTRDLSKNFLDAHGCQQASGWEGLHMLGHRRAVHALELHKVGAC</sequence>
<evidence type="ECO:0000313" key="2">
    <source>
        <dbReference type="Proteomes" id="UP000251960"/>
    </source>
</evidence>
<dbReference type="EMBL" id="NCVQ01000005">
    <property type="protein sequence ID" value="PWZ29595.1"/>
    <property type="molecule type" value="Genomic_DNA"/>
</dbReference>
<dbReference type="PANTHER" id="PTHR35101:SF12">
    <property type="entry name" value="OS02G0162600 PROTEIN"/>
    <property type="match status" value="1"/>
</dbReference>
<gene>
    <name evidence="1" type="ORF">Zm00014a_001592</name>
</gene>
<dbReference type="ExpressionAtlas" id="A0A3L6F8W4">
    <property type="expression patterns" value="baseline and differential"/>
</dbReference>
<protein>
    <submittedName>
        <fullName evidence="1">Uncharacterized protein</fullName>
    </submittedName>
</protein>